<evidence type="ECO:0000259" key="2">
    <source>
        <dbReference type="Pfam" id="PF00294"/>
    </source>
</evidence>
<keyword evidence="4" id="KW-1185">Reference proteome</keyword>
<feature type="compositionally biased region" description="Basic and acidic residues" evidence="1">
    <location>
        <begin position="336"/>
        <end position="346"/>
    </location>
</feature>
<dbReference type="SUPFAM" id="SSF53613">
    <property type="entry name" value="Ribokinase-like"/>
    <property type="match status" value="1"/>
</dbReference>
<reference evidence="3 4" key="1">
    <citation type="submission" date="2024-09" db="EMBL/GenBank/DDBJ databases">
        <authorList>
            <person name="Sun Q."/>
            <person name="Mori K."/>
        </authorList>
    </citation>
    <scope>NUCLEOTIDE SEQUENCE [LARGE SCALE GENOMIC DNA]</scope>
    <source>
        <strain evidence="3 4">TISTR 1856</strain>
    </source>
</reference>
<comment type="caution">
    <text evidence="3">The sequence shown here is derived from an EMBL/GenBank/DDBJ whole genome shotgun (WGS) entry which is preliminary data.</text>
</comment>
<dbReference type="InterPro" id="IPR052562">
    <property type="entry name" value="Ketohexokinase-related"/>
</dbReference>
<feature type="region of interest" description="Disordered" evidence="1">
    <location>
        <begin position="336"/>
        <end position="380"/>
    </location>
</feature>
<dbReference type="RefSeq" id="WP_380137574.1">
    <property type="nucleotide sequence ID" value="NZ_JBHLUI010000008.1"/>
</dbReference>
<dbReference type="InterPro" id="IPR029056">
    <property type="entry name" value="Ribokinase-like"/>
</dbReference>
<feature type="compositionally biased region" description="Low complexity" evidence="1">
    <location>
        <begin position="366"/>
        <end position="380"/>
    </location>
</feature>
<sequence>MNSEVVPRSGPFDVHVRGTVFLDIVLTGLEAEPAPGTEVWTTGMGSCPGGIANMATAAARLGLTTSLASAFSTDAYGDFCWRTLGEQEGIDLSWSRRVDDWHSPVTVSLAYGGDRAMVTHEHPAPGDERPGVPGSRAVLAHLDAEPQSWVVEAHRAGSLVFADVGWDAAAGWSHDVLAGLAHCHAFLPNHVEAMGYTRTEDPRAAVRALADLVPVAVVTRGRDGAVAVDSATGEEAEVPGLPFEALDATGAGDVFGAGFLAATLRDWPLVDRLAFANLCAGLSVQQFGGSLSAPGWGDIADWWQHLRSGPRTGRTAELVRRYGFLGDVIGGELTAEHDRHDGDRPVRRATATLSRLSDLPRGTGAPSGAADPAAEAPPRS</sequence>
<dbReference type="Gene3D" id="3.40.1190.20">
    <property type="match status" value="1"/>
</dbReference>
<accession>A0ABV5LV70</accession>
<dbReference type="GO" id="GO:0016301">
    <property type="term" value="F:kinase activity"/>
    <property type="evidence" value="ECO:0007669"/>
    <property type="project" value="UniProtKB-KW"/>
</dbReference>
<organism evidence="3 4">
    <name type="scientific">Kineococcus gynurae</name>
    <dbReference type="NCBI Taxonomy" id="452979"/>
    <lineage>
        <taxon>Bacteria</taxon>
        <taxon>Bacillati</taxon>
        <taxon>Actinomycetota</taxon>
        <taxon>Actinomycetes</taxon>
        <taxon>Kineosporiales</taxon>
        <taxon>Kineosporiaceae</taxon>
        <taxon>Kineococcus</taxon>
    </lineage>
</organism>
<feature type="domain" description="Carbohydrate kinase PfkB" evidence="2">
    <location>
        <begin position="168"/>
        <end position="294"/>
    </location>
</feature>
<evidence type="ECO:0000256" key="1">
    <source>
        <dbReference type="SAM" id="MobiDB-lite"/>
    </source>
</evidence>
<dbReference type="PANTHER" id="PTHR42774:SF3">
    <property type="entry name" value="KETOHEXOKINASE"/>
    <property type="match status" value="1"/>
</dbReference>
<dbReference type="PANTHER" id="PTHR42774">
    <property type="entry name" value="PHOSPHOTRANSFERASE SYSTEM TRANSPORT PROTEIN"/>
    <property type="match status" value="1"/>
</dbReference>
<evidence type="ECO:0000313" key="4">
    <source>
        <dbReference type="Proteomes" id="UP001589748"/>
    </source>
</evidence>
<keyword evidence="3" id="KW-0418">Kinase</keyword>
<dbReference type="Pfam" id="PF00294">
    <property type="entry name" value="PfkB"/>
    <property type="match status" value="1"/>
</dbReference>
<gene>
    <name evidence="3" type="ORF">ACFFVI_13535</name>
</gene>
<dbReference type="EMBL" id="JBHMDM010000007">
    <property type="protein sequence ID" value="MFB9377989.1"/>
    <property type="molecule type" value="Genomic_DNA"/>
</dbReference>
<evidence type="ECO:0000313" key="3">
    <source>
        <dbReference type="EMBL" id="MFB9377989.1"/>
    </source>
</evidence>
<dbReference type="Proteomes" id="UP001589748">
    <property type="component" value="Unassembled WGS sequence"/>
</dbReference>
<name>A0ABV5LV70_9ACTN</name>
<dbReference type="InterPro" id="IPR011611">
    <property type="entry name" value="PfkB_dom"/>
</dbReference>
<protein>
    <submittedName>
        <fullName evidence="3">PfkB family carbohydrate kinase</fullName>
    </submittedName>
</protein>
<keyword evidence="3" id="KW-0808">Transferase</keyword>
<proteinExistence type="predicted"/>